<accession>A0AAE1KGM8</accession>
<feature type="compositionally biased region" description="Low complexity" evidence="1">
    <location>
        <begin position="184"/>
        <end position="201"/>
    </location>
</feature>
<sequence length="210" mass="23070">MGRRIPFADNNNHNLLLLIHPFLYYSFLAATLAASIVIISALCGVRSRKKPSSPPPSDHLHTTKHYDAGSPPTNESGNRSNEIPVPPAMQQQSKESGSTSNMRKANNSEHGSSFSLRKGPRNLSVSKSGDLKENGRKKEKLKAEESVWMKTIILGEKCVPDEEDNAVIYEGKGKKISAYHPRNSSSFSISKQLSSISQELSPDSSHQNDL</sequence>
<keyword evidence="2" id="KW-1133">Transmembrane helix</keyword>
<evidence type="ECO:0000256" key="1">
    <source>
        <dbReference type="SAM" id="MobiDB-lite"/>
    </source>
</evidence>
<dbReference type="AlphaFoldDB" id="A0AAE1KGM8"/>
<feature type="compositionally biased region" description="Basic and acidic residues" evidence="1">
    <location>
        <begin position="58"/>
        <end position="67"/>
    </location>
</feature>
<gene>
    <name evidence="3" type="ORF">QN277_017765</name>
</gene>
<feature type="transmembrane region" description="Helical" evidence="2">
    <location>
        <begin position="22"/>
        <end position="45"/>
    </location>
</feature>
<evidence type="ECO:0000313" key="4">
    <source>
        <dbReference type="Proteomes" id="UP001293593"/>
    </source>
</evidence>
<proteinExistence type="predicted"/>
<feature type="region of interest" description="Disordered" evidence="1">
    <location>
        <begin position="173"/>
        <end position="210"/>
    </location>
</feature>
<dbReference type="PANTHER" id="PTHR36801">
    <property type="entry name" value="OS06G0150200 PROTEIN"/>
    <property type="match status" value="1"/>
</dbReference>
<dbReference type="Proteomes" id="UP001293593">
    <property type="component" value="Unassembled WGS sequence"/>
</dbReference>
<feature type="compositionally biased region" description="Polar residues" evidence="1">
    <location>
        <begin position="89"/>
        <end position="115"/>
    </location>
</feature>
<feature type="region of interest" description="Disordered" evidence="1">
    <location>
        <begin position="47"/>
        <end position="142"/>
    </location>
</feature>
<keyword evidence="2" id="KW-0472">Membrane</keyword>
<name>A0AAE1KGM8_9FABA</name>
<organism evidence="3 4">
    <name type="scientific">Acacia crassicarpa</name>
    <name type="common">northern wattle</name>
    <dbReference type="NCBI Taxonomy" id="499986"/>
    <lineage>
        <taxon>Eukaryota</taxon>
        <taxon>Viridiplantae</taxon>
        <taxon>Streptophyta</taxon>
        <taxon>Embryophyta</taxon>
        <taxon>Tracheophyta</taxon>
        <taxon>Spermatophyta</taxon>
        <taxon>Magnoliopsida</taxon>
        <taxon>eudicotyledons</taxon>
        <taxon>Gunneridae</taxon>
        <taxon>Pentapetalae</taxon>
        <taxon>rosids</taxon>
        <taxon>fabids</taxon>
        <taxon>Fabales</taxon>
        <taxon>Fabaceae</taxon>
        <taxon>Caesalpinioideae</taxon>
        <taxon>mimosoid clade</taxon>
        <taxon>Acacieae</taxon>
        <taxon>Acacia</taxon>
    </lineage>
</organism>
<reference evidence="3" key="1">
    <citation type="submission" date="2023-10" db="EMBL/GenBank/DDBJ databases">
        <title>Chromosome-level genome of the transformable northern wattle, Acacia crassicarpa.</title>
        <authorList>
            <person name="Massaro I."/>
            <person name="Sinha N.R."/>
            <person name="Poethig S."/>
            <person name="Leichty A.R."/>
        </authorList>
    </citation>
    <scope>NUCLEOTIDE SEQUENCE</scope>
    <source>
        <strain evidence="3">Acra3RX</strain>
        <tissue evidence="3">Leaf</tissue>
    </source>
</reference>
<dbReference type="PANTHER" id="PTHR36801:SF3">
    <property type="entry name" value="OS06G0150300 PROTEIN"/>
    <property type="match status" value="1"/>
</dbReference>
<comment type="caution">
    <text evidence="3">The sequence shown here is derived from an EMBL/GenBank/DDBJ whole genome shotgun (WGS) entry which is preliminary data.</text>
</comment>
<feature type="compositionally biased region" description="Polar residues" evidence="1">
    <location>
        <begin position="71"/>
        <end position="81"/>
    </location>
</feature>
<evidence type="ECO:0000256" key="2">
    <source>
        <dbReference type="SAM" id="Phobius"/>
    </source>
</evidence>
<feature type="compositionally biased region" description="Basic and acidic residues" evidence="1">
    <location>
        <begin position="129"/>
        <end position="142"/>
    </location>
</feature>
<evidence type="ECO:0000313" key="3">
    <source>
        <dbReference type="EMBL" id="KAK4274564.1"/>
    </source>
</evidence>
<dbReference type="EMBL" id="JAWXYG010000004">
    <property type="protein sequence ID" value="KAK4274564.1"/>
    <property type="molecule type" value="Genomic_DNA"/>
</dbReference>
<keyword evidence="2" id="KW-0812">Transmembrane</keyword>
<keyword evidence="4" id="KW-1185">Reference proteome</keyword>
<protein>
    <submittedName>
        <fullName evidence="3">Uncharacterized protein</fullName>
    </submittedName>
</protein>